<evidence type="ECO:0000313" key="2">
    <source>
        <dbReference type="Proteomes" id="UP000033562"/>
    </source>
</evidence>
<accession>A0A0F3NPG9</accession>
<gene>
    <name evidence="1" type="ORF">NLO413_0174</name>
</gene>
<sequence length="56" mass="6736">MFSDTLALVIYSYMYNRIKNATEILIMNYKQLIMQAIICGNIFKAFTYLFHYTHYP</sequence>
<dbReference type="EMBL" id="LANX01000001">
    <property type="protein sequence ID" value="KJV68809.1"/>
    <property type="molecule type" value="Genomic_DNA"/>
</dbReference>
<dbReference type="Proteomes" id="UP000033562">
    <property type="component" value="Unassembled WGS sequence"/>
</dbReference>
<organism evidence="1 2">
    <name type="scientific">Candidatus Neoehrlichia procyonis str. RAC413</name>
    <dbReference type="NCBI Taxonomy" id="1359163"/>
    <lineage>
        <taxon>Bacteria</taxon>
        <taxon>Pseudomonadati</taxon>
        <taxon>Pseudomonadota</taxon>
        <taxon>Alphaproteobacteria</taxon>
        <taxon>Rickettsiales</taxon>
        <taxon>Anaplasmataceae</taxon>
        <taxon>Candidatus Neoehrlichia</taxon>
    </lineage>
</organism>
<comment type="caution">
    <text evidence="1">The sequence shown here is derived from an EMBL/GenBank/DDBJ whole genome shotgun (WGS) entry which is preliminary data.</text>
</comment>
<proteinExistence type="predicted"/>
<name>A0A0F3NPG9_9RICK</name>
<evidence type="ECO:0000313" key="1">
    <source>
        <dbReference type="EMBL" id="KJV68809.1"/>
    </source>
</evidence>
<keyword evidence="2" id="KW-1185">Reference proteome</keyword>
<dbReference type="AlphaFoldDB" id="A0A0F3NPG9"/>
<reference evidence="1 2" key="1">
    <citation type="submission" date="2015-02" db="EMBL/GenBank/DDBJ databases">
        <title>Genome Sequencing of Rickettsiales.</title>
        <authorList>
            <person name="Daugherty S.C."/>
            <person name="Su Q."/>
            <person name="Abolude K."/>
            <person name="Beier-Sexton M."/>
            <person name="Carlyon J.A."/>
            <person name="Carter R."/>
            <person name="Day N.P."/>
            <person name="Dumler S.J."/>
            <person name="Dyachenko V."/>
            <person name="Godinez A."/>
            <person name="Kurtti T.J."/>
            <person name="Lichay M."/>
            <person name="Mullins K.E."/>
            <person name="Ott S."/>
            <person name="Pappas-Brown V."/>
            <person name="Paris D.H."/>
            <person name="Patel P."/>
            <person name="Richards A.L."/>
            <person name="Sadzewicz L."/>
            <person name="Sears K."/>
            <person name="Seidman D."/>
            <person name="Sengamalay N."/>
            <person name="Stenos J."/>
            <person name="Tallon L.J."/>
            <person name="Vincent G."/>
            <person name="Fraser C.M."/>
            <person name="Munderloh U."/>
            <person name="Dunning-Hotopp J.C."/>
        </authorList>
    </citation>
    <scope>NUCLEOTIDE SEQUENCE [LARGE SCALE GENOMIC DNA]</scope>
    <source>
        <strain evidence="1 2">RAC413</strain>
    </source>
</reference>
<protein>
    <submittedName>
        <fullName evidence="1">Uncharacterized protein</fullName>
    </submittedName>
</protein>